<comment type="caution">
    <text evidence="1">The sequence shown here is derived from an EMBL/GenBank/DDBJ whole genome shotgun (WGS) entry which is preliminary data.</text>
</comment>
<evidence type="ECO:0000313" key="1">
    <source>
        <dbReference type="EMBL" id="MED6236802.1"/>
    </source>
</evidence>
<reference evidence="1 2" key="1">
    <citation type="submission" date="2021-07" db="EMBL/GenBank/DDBJ databases">
        <authorList>
            <person name="Palmer J.M."/>
        </authorList>
    </citation>
    <scope>NUCLEOTIDE SEQUENCE [LARGE SCALE GENOMIC DNA]</scope>
    <source>
        <strain evidence="1 2">AT_MEX2019</strain>
        <tissue evidence="1">Muscle</tissue>
    </source>
</reference>
<dbReference type="EMBL" id="JAHUTI010012851">
    <property type="protein sequence ID" value="MED6236802.1"/>
    <property type="molecule type" value="Genomic_DNA"/>
</dbReference>
<sequence>MRNDQGQNRSASSKSGTIMTTKRLFFIFLELELHLRIEDTDERHHLQSWRPDLYHVAQRGEYPHLPLLLHLPKSIITSSFSTLSFLSEEQTLILPLHPNLILTVRELFPRCRILI</sequence>
<name>A0ABU7AFK4_9TELE</name>
<evidence type="ECO:0000313" key="2">
    <source>
        <dbReference type="Proteomes" id="UP001345963"/>
    </source>
</evidence>
<proteinExistence type="predicted"/>
<organism evidence="1 2">
    <name type="scientific">Ataeniobius toweri</name>
    <dbReference type="NCBI Taxonomy" id="208326"/>
    <lineage>
        <taxon>Eukaryota</taxon>
        <taxon>Metazoa</taxon>
        <taxon>Chordata</taxon>
        <taxon>Craniata</taxon>
        <taxon>Vertebrata</taxon>
        <taxon>Euteleostomi</taxon>
        <taxon>Actinopterygii</taxon>
        <taxon>Neopterygii</taxon>
        <taxon>Teleostei</taxon>
        <taxon>Neoteleostei</taxon>
        <taxon>Acanthomorphata</taxon>
        <taxon>Ovalentaria</taxon>
        <taxon>Atherinomorphae</taxon>
        <taxon>Cyprinodontiformes</taxon>
        <taxon>Goodeidae</taxon>
        <taxon>Ataeniobius</taxon>
    </lineage>
</organism>
<gene>
    <name evidence="1" type="ORF">ATANTOWER_014479</name>
</gene>
<dbReference type="Proteomes" id="UP001345963">
    <property type="component" value="Unassembled WGS sequence"/>
</dbReference>
<accession>A0ABU7AFK4</accession>
<keyword evidence="2" id="KW-1185">Reference proteome</keyword>
<protein>
    <submittedName>
        <fullName evidence="1">Uncharacterized protein</fullName>
    </submittedName>
</protein>